<gene>
    <name evidence="6" type="ORF">Bca52824_039766</name>
</gene>
<evidence type="ECO:0000256" key="1">
    <source>
        <dbReference type="SAM" id="MobiDB-lite"/>
    </source>
</evidence>
<accession>A0A8X7RS43</accession>
<feature type="domain" description="DUF4283" evidence="4">
    <location>
        <begin position="133"/>
        <end position="215"/>
    </location>
</feature>
<proteinExistence type="predicted"/>
<feature type="chain" id="PRO_5036491519" description="DUF4283 domain-containing protein" evidence="3">
    <location>
        <begin position="28"/>
        <end position="505"/>
    </location>
</feature>
<feature type="signal peptide" evidence="3">
    <location>
        <begin position="1"/>
        <end position="27"/>
    </location>
</feature>
<keyword evidence="2" id="KW-1133">Transmembrane helix</keyword>
<evidence type="ECO:0000259" key="4">
    <source>
        <dbReference type="Pfam" id="PF14111"/>
    </source>
</evidence>
<evidence type="ECO:0000256" key="3">
    <source>
        <dbReference type="SAM" id="SignalP"/>
    </source>
</evidence>
<feature type="region of interest" description="Disordered" evidence="1">
    <location>
        <begin position="325"/>
        <end position="375"/>
    </location>
</feature>
<feature type="domain" description="Zinc knuckle CX2CX4HX4C" evidence="5">
    <location>
        <begin position="274"/>
        <end position="321"/>
    </location>
</feature>
<dbReference type="InterPro" id="IPR025558">
    <property type="entry name" value="DUF4283"/>
</dbReference>
<keyword evidence="2" id="KW-0472">Membrane</keyword>
<protein>
    <recommendedName>
        <fullName evidence="8">DUF4283 domain-containing protein</fullName>
    </recommendedName>
</protein>
<evidence type="ECO:0000259" key="5">
    <source>
        <dbReference type="Pfam" id="PF14392"/>
    </source>
</evidence>
<keyword evidence="3" id="KW-0732">Signal</keyword>
<feature type="region of interest" description="Disordered" evidence="1">
    <location>
        <begin position="431"/>
        <end position="479"/>
    </location>
</feature>
<feature type="compositionally biased region" description="Acidic residues" evidence="1">
    <location>
        <begin position="355"/>
        <end position="374"/>
    </location>
</feature>
<keyword evidence="7" id="KW-1185">Reference proteome</keyword>
<name>A0A8X7RS43_BRACI</name>
<keyword evidence="2" id="KW-0812">Transmembrane</keyword>
<feature type="compositionally biased region" description="Polar residues" evidence="1">
    <location>
        <begin position="434"/>
        <end position="443"/>
    </location>
</feature>
<dbReference type="EMBL" id="JAAMPC010000009">
    <property type="protein sequence ID" value="KAG2293097.1"/>
    <property type="molecule type" value="Genomic_DNA"/>
</dbReference>
<dbReference type="PANTHER" id="PTHR31286">
    <property type="entry name" value="GLYCINE-RICH CELL WALL STRUCTURAL PROTEIN 1.8-LIKE"/>
    <property type="match status" value="1"/>
</dbReference>
<feature type="transmembrane region" description="Helical" evidence="2">
    <location>
        <begin position="80"/>
        <end position="103"/>
    </location>
</feature>
<feature type="compositionally biased region" description="Acidic residues" evidence="1">
    <location>
        <begin position="330"/>
        <end position="342"/>
    </location>
</feature>
<dbReference type="Proteomes" id="UP000886595">
    <property type="component" value="Unassembled WGS sequence"/>
</dbReference>
<evidence type="ECO:0008006" key="8">
    <source>
        <dbReference type="Google" id="ProtNLM"/>
    </source>
</evidence>
<sequence>MLEQKATKKKAITKRLFFLWFLTTVEVVDDDSMDIGAVFSCDRPTMPVISMIDTMSTRDEVGRRKLSSSIYKKDEASSDFIHTLLSNLISFCWRFFIFLTLMVDNLRRALQDIDLGINDAPFVLLTEVVRQAEEENRFILIGRPVMPRQQNLRAIVATMPRNWGFEGTVRGRMIEGRRFQFVFPSEEALDTVIRRGPWTFSDRMLVLQRWTPLMDLDLLNYIPFWIQVRGIPFQYMNREVILHIARSMNQQYIQMKYNEENGQRLEFVRIRLNWNIAHPLRFQRNYQFTAGVNTVLKFQYERLRGFCEACGMITHDSGACLINNGGPGNDGDDDDIDDDGEGDIPIPNQGVNIAETEEEDDQAKDGDADEENQEAYESNIAAMEEEADDEDFWTNNAMRTMYTDDVISEEMHNPIDPFGLKEQAASTLKRKTWLSDTNGQTPMFNKRERGETSQGSKLQRVEESSESDDTEPAEDGNKKIFWKQKNRVMWLRAGDRNTKYFIAGN</sequence>
<dbReference type="AlphaFoldDB" id="A0A8X7RS43"/>
<evidence type="ECO:0000313" key="7">
    <source>
        <dbReference type="Proteomes" id="UP000886595"/>
    </source>
</evidence>
<organism evidence="6 7">
    <name type="scientific">Brassica carinata</name>
    <name type="common">Ethiopian mustard</name>
    <name type="synonym">Abyssinian cabbage</name>
    <dbReference type="NCBI Taxonomy" id="52824"/>
    <lineage>
        <taxon>Eukaryota</taxon>
        <taxon>Viridiplantae</taxon>
        <taxon>Streptophyta</taxon>
        <taxon>Embryophyta</taxon>
        <taxon>Tracheophyta</taxon>
        <taxon>Spermatophyta</taxon>
        <taxon>Magnoliopsida</taxon>
        <taxon>eudicotyledons</taxon>
        <taxon>Gunneridae</taxon>
        <taxon>Pentapetalae</taxon>
        <taxon>rosids</taxon>
        <taxon>malvids</taxon>
        <taxon>Brassicales</taxon>
        <taxon>Brassicaceae</taxon>
        <taxon>Brassiceae</taxon>
        <taxon>Brassica</taxon>
    </lineage>
</organism>
<reference evidence="6 7" key="1">
    <citation type="submission" date="2020-02" db="EMBL/GenBank/DDBJ databases">
        <authorList>
            <person name="Ma Q."/>
            <person name="Huang Y."/>
            <person name="Song X."/>
            <person name="Pei D."/>
        </authorList>
    </citation>
    <scope>NUCLEOTIDE SEQUENCE [LARGE SCALE GENOMIC DNA]</scope>
    <source>
        <strain evidence="6">Sxm20200214</strain>
        <tissue evidence="6">Leaf</tissue>
    </source>
</reference>
<dbReference type="InterPro" id="IPR040256">
    <property type="entry name" value="At4g02000-like"/>
</dbReference>
<dbReference type="PANTHER" id="PTHR31286:SF162">
    <property type="entry name" value="DUF4283 DOMAIN-CONTAINING PROTEIN-RELATED"/>
    <property type="match status" value="1"/>
</dbReference>
<comment type="caution">
    <text evidence="6">The sequence shown here is derived from an EMBL/GenBank/DDBJ whole genome shotgun (WGS) entry which is preliminary data.</text>
</comment>
<dbReference type="InterPro" id="IPR025836">
    <property type="entry name" value="Zn_knuckle_CX2CX4HX4C"/>
</dbReference>
<dbReference type="Pfam" id="PF14111">
    <property type="entry name" value="DUF4283"/>
    <property type="match status" value="1"/>
</dbReference>
<dbReference type="OrthoDB" id="1083063at2759"/>
<evidence type="ECO:0000256" key="2">
    <source>
        <dbReference type="SAM" id="Phobius"/>
    </source>
</evidence>
<feature type="compositionally biased region" description="Acidic residues" evidence="1">
    <location>
        <begin position="464"/>
        <end position="474"/>
    </location>
</feature>
<dbReference type="Pfam" id="PF14392">
    <property type="entry name" value="zf-CCHC_4"/>
    <property type="match status" value="1"/>
</dbReference>
<evidence type="ECO:0000313" key="6">
    <source>
        <dbReference type="EMBL" id="KAG2293097.1"/>
    </source>
</evidence>